<reference evidence="3" key="1">
    <citation type="submission" date="2025-08" db="UniProtKB">
        <authorList>
            <consortium name="RefSeq"/>
        </authorList>
    </citation>
    <scope>IDENTIFICATION</scope>
    <source>
        <tissue evidence="3">Whole organism</tissue>
    </source>
</reference>
<evidence type="ECO:0000313" key="2">
    <source>
        <dbReference type="Proteomes" id="UP000504606"/>
    </source>
</evidence>
<feature type="compositionally biased region" description="Low complexity" evidence="1">
    <location>
        <begin position="15"/>
        <end position="29"/>
    </location>
</feature>
<dbReference type="AlphaFoldDB" id="A0A9C6TZ06"/>
<name>A0A9C6TZ06_FRAOC</name>
<feature type="compositionally biased region" description="Polar residues" evidence="1">
    <location>
        <begin position="1"/>
        <end position="13"/>
    </location>
</feature>
<dbReference type="Proteomes" id="UP000504606">
    <property type="component" value="Unplaced"/>
</dbReference>
<evidence type="ECO:0000256" key="1">
    <source>
        <dbReference type="SAM" id="MobiDB-lite"/>
    </source>
</evidence>
<feature type="region of interest" description="Disordered" evidence="1">
    <location>
        <begin position="60"/>
        <end position="79"/>
    </location>
</feature>
<feature type="region of interest" description="Disordered" evidence="1">
    <location>
        <begin position="1"/>
        <end position="29"/>
    </location>
</feature>
<sequence>MSQKKSPNLSATKRSVGSDVLPGVPPVLGAGPPKIRRLSLYSHSATNVHDLFAPPKELLREPQPRRFKSKPWKHAAEKPESVGKSYTELRKEREEFRRKLVQLVLCEDGPSDQAKDISGSSLDLPSREERVVLRYYYYIQQGVDTVHVTHLDCATLKRISHLLPSKLKHWKDLVRVLTQEIKACIHPLFSLYMQPSAR</sequence>
<dbReference type="OrthoDB" id="10251809at2759"/>
<protein>
    <submittedName>
        <fullName evidence="3">Dynein axonemal heavy chain 7-like</fullName>
    </submittedName>
</protein>
<gene>
    <name evidence="3" type="primary">LOC127749711</name>
</gene>
<dbReference type="GeneID" id="127749711"/>
<evidence type="ECO:0000313" key="3">
    <source>
        <dbReference type="RefSeq" id="XP_052125010.1"/>
    </source>
</evidence>
<dbReference type="RefSeq" id="XP_052125010.1">
    <property type="nucleotide sequence ID" value="XM_052269050.1"/>
</dbReference>
<proteinExistence type="predicted"/>
<accession>A0A9C6TZ06</accession>
<dbReference type="KEGG" id="foc:127749711"/>
<organism evidence="2 3">
    <name type="scientific">Frankliniella occidentalis</name>
    <name type="common">Western flower thrips</name>
    <name type="synonym">Euthrips occidentalis</name>
    <dbReference type="NCBI Taxonomy" id="133901"/>
    <lineage>
        <taxon>Eukaryota</taxon>
        <taxon>Metazoa</taxon>
        <taxon>Ecdysozoa</taxon>
        <taxon>Arthropoda</taxon>
        <taxon>Hexapoda</taxon>
        <taxon>Insecta</taxon>
        <taxon>Pterygota</taxon>
        <taxon>Neoptera</taxon>
        <taxon>Paraneoptera</taxon>
        <taxon>Thysanoptera</taxon>
        <taxon>Terebrantia</taxon>
        <taxon>Thripoidea</taxon>
        <taxon>Thripidae</taxon>
        <taxon>Frankliniella</taxon>
    </lineage>
</organism>
<keyword evidence="2" id="KW-1185">Reference proteome</keyword>